<dbReference type="PANTHER" id="PTHR40061:SF1">
    <property type="entry name" value="SPORULATION PROTEIN YLMC-RELATED"/>
    <property type="match status" value="1"/>
</dbReference>
<organism evidence="2">
    <name type="scientific">bioreactor metagenome</name>
    <dbReference type="NCBI Taxonomy" id="1076179"/>
    <lineage>
        <taxon>unclassified sequences</taxon>
        <taxon>metagenomes</taxon>
        <taxon>ecological metagenomes</taxon>
    </lineage>
</organism>
<sequence>METFCEFKQKEVINVCDGFRFGYVNNLVIDLTCGKITDIIIPVQTKNGIFYSKEKEYRIPWCSICRIGKDIILVEVDTHAVCVRKN</sequence>
<proteinExistence type="predicted"/>
<feature type="domain" description="PRC-barrel" evidence="1">
    <location>
        <begin position="4"/>
        <end position="77"/>
    </location>
</feature>
<comment type="caution">
    <text evidence="2">The sequence shown here is derived from an EMBL/GenBank/DDBJ whole genome shotgun (WGS) entry which is preliminary data.</text>
</comment>
<dbReference type="Pfam" id="PF05239">
    <property type="entry name" value="PRC"/>
    <property type="match status" value="1"/>
</dbReference>
<dbReference type="PANTHER" id="PTHR40061">
    <property type="entry name" value="SPORULATION PROTEIN YLMC-RELATED"/>
    <property type="match status" value="1"/>
</dbReference>
<name>A0A645GG20_9ZZZZ</name>
<dbReference type="InterPro" id="IPR014238">
    <property type="entry name" value="Spore_YlmC/YmxH"/>
</dbReference>
<protein>
    <recommendedName>
        <fullName evidence="1">PRC-barrel domain-containing protein</fullName>
    </recommendedName>
</protein>
<dbReference type="AlphaFoldDB" id="A0A645GG20"/>
<dbReference type="InterPro" id="IPR011033">
    <property type="entry name" value="PRC_barrel-like_sf"/>
</dbReference>
<evidence type="ECO:0000259" key="1">
    <source>
        <dbReference type="Pfam" id="PF05239"/>
    </source>
</evidence>
<gene>
    <name evidence="2" type="ORF">SDC9_170076</name>
</gene>
<evidence type="ECO:0000313" key="2">
    <source>
        <dbReference type="EMBL" id="MPN22693.1"/>
    </source>
</evidence>
<reference evidence="2" key="1">
    <citation type="submission" date="2019-08" db="EMBL/GenBank/DDBJ databases">
        <authorList>
            <person name="Kucharzyk K."/>
            <person name="Murdoch R.W."/>
            <person name="Higgins S."/>
            <person name="Loffler F."/>
        </authorList>
    </citation>
    <scope>NUCLEOTIDE SEQUENCE</scope>
</reference>
<dbReference type="Gene3D" id="2.30.30.240">
    <property type="entry name" value="PRC-barrel domain"/>
    <property type="match status" value="1"/>
</dbReference>
<dbReference type="InterPro" id="IPR027275">
    <property type="entry name" value="PRC-brl_dom"/>
</dbReference>
<dbReference type="NCBIfam" id="TIGR02888">
    <property type="entry name" value="spore_YlmC_YmxH"/>
    <property type="match status" value="1"/>
</dbReference>
<dbReference type="SUPFAM" id="SSF50346">
    <property type="entry name" value="PRC-barrel domain"/>
    <property type="match status" value="1"/>
</dbReference>
<dbReference type="EMBL" id="VSSQ01070983">
    <property type="protein sequence ID" value="MPN22693.1"/>
    <property type="molecule type" value="Genomic_DNA"/>
</dbReference>
<accession>A0A645GG20</accession>